<dbReference type="AlphaFoldDB" id="A0A1G2FRJ8"/>
<comment type="caution">
    <text evidence="1">The sequence shown here is derived from an EMBL/GenBank/DDBJ whole genome shotgun (WGS) entry which is preliminary data.</text>
</comment>
<accession>A0A1G2FRJ8</accession>
<gene>
    <name evidence="1" type="ORF">A3B04_00895</name>
</gene>
<dbReference type="EMBL" id="MHNF01000026">
    <property type="protein sequence ID" value="OGZ40716.1"/>
    <property type="molecule type" value="Genomic_DNA"/>
</dbReference>
<name>A0A1G2FRJ8_9BACT</name>
<evidence type="ECO:0000313" key="1">
    <source>
        <dbReference type="EMBL" id="OGZ40716.1"/>
    </source>
</evidence>
<protein>
    <submittedName>
        <fullName evidence="1">Uncharacterized protein</fullName>
    </submittedName>
</protein>
<proteinExistence type="predicted"/>
<organism evidence="1 2">
    <name type="scientific">Candidatus Portnoybacteria bacterium RIFCSPLOWO2_02_FULL_39_11</name>
    <dbReference type="NCBI Taxonomy" id="1802001"/>
    <lineage>
        <taxon>Bacteria</taxon>
        <taxon>Candidatus Portnoyibacteriota</taxon>
    </lineage>
</organism>
<reference evidence="1 2" key="1">
    <citation type="journal article" date="2016" name="Nat. Commun.">
        <title>Thousands of microbial genomes shed light on interconnected biogeochemical processes in an aquifer system.</title>
        <authorList>
            <person name="Anantharaman K."/>
            <person name="Brown C.T."/>
            <person name="Hug L.A."/>
            <person name="Sharon I."/>
            <person name="Castelle C.J."/>
            <person name="Probst A.J."/>
            <person name="Thomas B.C."/>
            <person name="Singh A."/>
            <person name="Wilkins M.J."/>
            <person name="Karaoz U."/>
            <person name="Brodie E.L."/>
            <person name="Williams K.H."/>
            <person name="Hubbard S.S."/>
            <person name="Banfield J.F."/>
        </authorList>
    </citation>
    <scope>NUCLEOTIDE SEQUENCE [LARGE SCALE GENOMIC DNA]</scope>
</reference>
<evidence type="ECO:0000313" key="2">
    <source>
        <dbReference type="Proteomes" id="UP000177126"/>
    </source>
</evidence>
<dbReference type="Proteomes" id="UP000177126">
    <property type="component" value="Unassembled WGS sequence"/>
</dbReference>
<sequence length="231" mass="26752">MNFKELMEETRKSLTSKRKTDAFFLNMAIEEIREQTNKVYVPGWEIADFDESKISNFYINFRACLQFIGMGLMDGNEERDKTIFDDLTEVLAALREVIIRNFQIELPPARVVFMVTKAVEEGFLEEFRDEDGVLRVKPNENHYNIRIKIIKTPDGPVPEEFKQKEVGLVLPARRLSNTGLMKGYDECYRVPKIEFIEALRQVSTGVADCLANLFPEDESLLFHIDEVEIVS</sequence>